<dbReference type="PROSITE" id="PS00107">
    <property type="entry name" value="PROTEIN_KINASE_ATP"/>
    <property type="match status" value="2"/>
</dbReference>
<reference evidence="6" key="1">
    <citation type="submission" date="2017-05" db="UniProtKB">
        <authorList>
            <consortium name="EnsemblMetazoa"/>
        </authorList>
    </citation>
    <scope>IDENTIFICATION</scope>
</reference>
<feature type="region of interest" description="Disordered" evidence="4">
    <location>
        <begin position="853"/>
        <end position="886"/>
    </location>
</feature>
<dbReference type="Gene3D" id="2.120.10.80">
    <property type="entry name" value="Kelch-type beta propeller"/>
    <property type="match status" value="2"/>
</dbReference>
<keyword evidence="1 3" id="KW-0547">Nucleotide-binding</keyword>
<dbReference type="Pfam" id="PF00069">
    <property type="entry name" value="Pkinase"/>
    <property type="match status" value="1"/>
</dbReference>
<feature type="binding site" evidence="3">
    <location>
        <position position="930"/>
    </location>
    <ligand>
        <name>ATP</name>
        <dbReference type="ChEBI" id="CHEBI:30616"/>
    </ligand>
</feature>
<dbReference type="GO" id="GO:0004672">
    <property type="term" value="F:protein kinase activity"/>
    <property type="evidence" value="ECO:0007669"/>
    <property type="project" value="InterPro"/>
</dbReference>
<dbReference type="EnsemblMetazoa" id="Aqu2.1.18107_001">
    <property type="protein sequence ID" value="Aqu2.1.18107_001"/>
    <property type="gene ID" value="Aqu2.1.18107"/>
</dbReference>
<dbReference type="SUPFAM" id="SSF117281">
    <property type="entry name" value="Kelch motif"/>
    <property type="match status" value="2"/>
</dbReference>
<dbReference type="eggNOG" id="KOG1230">
    <property type="taxonomic scope" value="Eukaryota"/>
</dbReference>
<dbReference type="OrthoDB" id="4062651at2759"/>
<proteinExistence type="predicted"/>
<dbReference type="PANTHER" id="PTHR44329:SF298">
    <property type="entry name" value="MIXED LINEAGE KINASE DOMAIN-LIKE PROTEIN"/>
    <property type="match status" value="1"/>
</dbReference>
<dbReference type="eggNOG" id="KOG0192">
    <property type="taxonomic scope" value="Eukaryota"/>
</dbReference>
<dbReference type="Gene3D" id="1.10.510.10">
    <property type="entry name" value="Transferase(Phosphotransferase) domain 1"/>
    <property type="match status" value="2"/>
</dbReference>
<feature type="binding site" evidence="3">
    <location>
        <position position="27"/>
    </location>
    <ligand>
        <name>ATP</name>
        <dbReference type="ChEBI" id="CHEBI:30616"/>
    </ligand>
</feature>
<organism evidence="6">
    <name type="scientific">Amphimedon queenslandica</name>
    <name type="common">Sponge</name>
    <dbReference type="NCBI Taxonomy" id="400682"/>
    <lineage>
        <taxon>Eukaryota</taxon>
        <taxon>Metazoa</taxon>
        <taxon>Porifera</taxon>
        <taxon>Demospongiae</taxon>
        <taxon>Heteroscleromorpha</taxon>
        <taxon>Haplosclerida</taxon>
        <taxon>Niphatidae</taxon>
        <taxon>Amphimedon</taxon>
    </lineage>
</organism>
<dbReference type="InterPro" id="IPR000719">
    <property type="entry name" value="Prot_kinase_dom"/>
</dbReference>
<name>A0A1X7TSF3_AMPQE</name>
<evidence type="ECO:0000256" key="4">
    <source>
        <dbReference type="SAM" id="MobiDB-lite"/>
    </source>
</evidence>
<dbReference type="AlphaFoldDB" id="A0A1X7TSF3"/>
<dbReference type="GO" id="GO:0097527">
    <property type="term" value="P:necroptotic signaling pathway"/>
    <property type="evidence" value="ECO:0007669"/>
    <property type="project" value="TreeGrafter"/>
</dbReference>
<dbReference type="InterPro" id="IPR011009">
    <property type="entry name" value="Kinase-like_dom_sf"/>
</dbReference>
<dbReference type="GO" id="GO:0005524">
    <property type="term" value="F:ATP binding"/>
    <property type="evidence" value="ECO:0007669"/>
    <property type="project" value="UniProtKB-UniRule"/>
</dbReference>
<evidence type="ECO:0000256" key="1">
    <source>
        <dbReference type="ARBA" id="ARBA00022741"/>
    </source>
</evidence>
<sequence>MTEVVLGKGGWGEVKVAGFRGLKVAAKCLYEIIISPHNITKFSREMNIASKLRHPNLLQFIGATTEGNPIILTELMPTSLRKELETGGLAYHAVLNISLDVACALNYLHLFKPHPILHRDVSSANVLLQTTGGVHGGLRAKVSDYGTVSLQPLARTCNPVKIRNFYHVVEVYVRTWTNGLVTVYGDASLASCSAVSAVWWALPHSYVCLCCFMMMAVRVAAAAKGDAKGARKDYQPAKRWEHSTVQVGDYLYMWGGNRDQPADLPYVHNNERKKSMCSVMEVCHLSTGKWEQKPTTGNPPLGVVGYAAAAIGNEIFYFGGWCHHEDCHHNSLYSFNVDTFNWKELSPTTSHHGPRMKAYSDMIAIKVNGEDYLALVGGWGPSNNTPEQPGAQYSGRLNNEIHFYKPSSDYQPVKRSGHSTVRVGDYLYMWGGNQPDLPEVHNNEEKKSMCSVMEVCHLLTGRWEQKPTTGNPPLGVSGYAAAAIGRVIFYFAGWCNYVGCLHNSLYSFNVDTFNWKELSPTTSRHGPMMKYICDMTAIKVNGEDYLVVIGGYQQSSNNVPEQPDAQYNVRNNEIHLYKLSSGDWISPTVTGDRPPPIDEFTLTSINNSSAILFGGDTANGRSNNVYILNFTDTSVNCSKLSNPGGSVQWPEERRAHSSVLINTNSGPHLLVVGGVRSHGLWIFDIKNKSWKELFNTPKNVTNRYSHSLSLWSVTPTTNWIIVFGGEMSYTDTAVIELRYTSNNDWSTSIIPLNQYQEKLQERRREWEASQPVQPEDRREIDRLTRVLQERERELQEERREKEQVRNRLQQQLQGREQQLQQVQQQGQERERQAREREENLQWQLQEREQQFQREVQQGGEREQDLRRQLQESQERERGLEQQLRERDRQEKESSWVVSRNDIRMTERILGRGGWGEVRVARFHGLEVAAKVLHETIISEYNVSLFSREMNIASKLRHPNLLQFIGATTEGNPIILTELMPTSLRKELETGGLAYHAVLNISLDVACALNYLHLFKPHPILHRDVSSANVLLQPMGGVHGGLRAKVSDYGSANLQHLIIRSVNPGGPLYAAPEAANPREHSPSMDVFSYGVLLLEMITRRIPLPEERVGLIDGIRRASFRSLVQRCLIVEYRHRPTMNDIITELNDTI</sequence>
<dbReference type="PROSITE" id="PS50011">
    <property type="entry name" value="PROTEIN_KINASE_DOM"/>
    <property type="match status" value="2"/>
</dbReference>
<dbReference type="Pfam" id="PF24681">
    <property type="entry name" value="Kelch_KLHDC2_KLHL20_DRC7"/>
    <property type="match status" value="2"/>
</dbReference>
<protein>
    <recommendedName>
        <fullName evidence="5">Protein kinase domain-containing protein</fullName>
    </recommendedName>
</protein>
<evidence type="ECO:0000313" key="6">
    <source>
        <dbReference type="EnsemblMetazoa" id="Aqu2.1.18107_001"/>
    </source>
</evidence>
<dbReference type="InterPro" id="IPR001245">
    <property type="entry name" value="Ser-Thr/Tyr_kinase_cat_dom"/>
</dbReference>
<dbReference type="InterPro" id="IPR051681">
    <property type="entry name" value="Ser/Thr_Kinases-Pseudokinases"/>
</dbReference>
<keyword evidence="2 3" id="KW-0067">ATP-binding</keyword>
<accession>A0A1X7TSF3</accession>
<dbReference type="InterPro" id="IPR008266">
    <property type="entry name" value="Tyr_kinase_AS"/>
</dbReference>
<dbReference type="STRING" id="400682.A0A1X7TSF3"/>
<dbReference type="InterPro" id="IPR015915">
    <property type="entry name" value="Kelch-typ_b-propeller"/>
</dbReference>
<feature type="compositionally biased region" description="Basic and acidic residues" evidence="4">
    <location>
        <begin position="859"/>
        <end position="886"/>
    </location>
</feature>
<dbReference type="Pfam" id="PF07714">
    <property type="entry name" value="PK_Tyr_Ser-Thr"/>
    <property type="match status" value="1"/>
</dbReference>
<dbReference type="Gene3D" id="3.30.200.20">
    <property type="entry name" value="Phosphorylase Kinase, domain 1"/>
    <property type="match status" value="1"/>
</dbReference>
<evidence type="ECO:0000256" key="3">
    <source>
        <dbReference type="PROSITE-ProRule" id="PRU10141"/>
    </source>
</evidence>
<evidence type="ECO:0000259" key="5">
    <source>
        <dbReference type="PROSITE" id="PS50011"/>
    </source>
</evidence>
<feature type="domain" description="Protein kinase" evidence="5">
    <location>
        <begin position="1"/>
        <end position="373"/>
    </location>
</feature>
<feature type="domain" description="Protein kinase" evidence="5">
    <location>
        <begin position="903"/>
        <end position="1147"/>
    </location>
</feature>
<dbReference type="InterPro" id="IPR017441">
    <property type="entry name" value="Protein_kinase_ATP_BS"/>
</dbReference>
<dbReference type="InParanoid" id="A0A1X7TSF3"/>
<dbReference type="PANTHER" id="PTHR44329">
    <property type="entry name" value="SERINE/THREONINE-PROTEIN KINASE TNNI3K-RELATED"/>
    <property type="match status" value="1"/>
</dbReference>
<dbReference type="SUPFAM" id="SSF56112">
    <property type="entry name" value="Protein kinase-like (PK-like)"/>
    <property type="match status" value="2"/>
</dbReference>
<dbReference type="PROSITE" id="PS00109">
    <property type="entry name" value="PROTEIN_KINASE_TYR"/>
    <property type="match status" value="2"/>
</dbReference>
<evidence type="ECO:0000256" key="2">
    <source>
        <dbReference type="ARBA" id="ARBA00022840"/>
    </source>
</evidence>